<feature type="region of interest" description="Disordered" evidence="1">
    <location>
        <begin position="220"/>
        <end position="271"/>
    </location>
</feature>
<dbReference type="Proteomes" id="UP001197093">
    <property type="component" value="Unassembled WGS sequence"/>
</dbReference>
<evidence type="ECO:0000313" key="3">
    <source>
        <dbReference type="Proteomes" id="UP001197093"/>
    </source>
</evidence>
<keyword evidence="3" id="KW-1185">Reference proteome</keyword>
<organism evidence="2 3">
    <name type="scientific">Staphylotrichum longicolle</name>
    <dbReference type="NCBI Taxonomy" id="669026"/>
    <lineage>
        <taxon>Eukaryota</taxon>
        <taxon>Fungi</taxon>
        <taxon>Dikarya</taxon>
        <taxon>Ascomycota</taxon>
        <taxon>Pezizomycotina</taxon>
        <taxon>Sordariomycetes</taxon>
        <taxon>Sordariomycetidae</taxon>
        <taxon>Sordariales</taxon>
        <taxon>Chaetomiaceae</taxon>
        <taxon>Staphylotrichum</taxon>
    </lineage>
</organism>
<accession>A0AAD4F3S6</accession>
<reference evidence="2" key="1">
    <citation type="submission" date="2023-02" db="EMBL/GenBank/DDBJ databases">
        <authorList>
            <person name="Palmer J.M."/>
        </authorList>
    </citation>
    <scope>NUCLEOTIDE SEQUENCE</scope>
    <source>
        <strain evidence="2">FW57</strain>
    </source>
</reference>
<evidence type="ECO:0000256" key="1">
    <source>
        <dbReference type="SAM" id="MobiDB-lite"/>
    </source>
</evidence>
<proteinExistence type="predicted"/>
<name>A0AAD4F3S6_9PEZI</name>
<protein>
    <submittedName>
        <fullName evidence="2">Uncharacterized protein</fullName>
    </submittedName>
</protein>
<feature type="region of interest" description="Disordered" evidence="1">
    <location>
        <begin position="116"/>
        <end position="137"/>
    </location>
</feature>
<dbReference type="EMBL" id="JAHCVI010000001">
    <property type="protein sequence ID" value="KAG7292254.1"/>
    <property type="molecule type" value="Genomic_DNA"/>
</dbReference>
<gene>
    <name evidence="2" type="ORF">NEMBOFW57_002289</name>
</gene>
<comment type="caution">
    <text evidence="2">The sequence shown here is derived from an EMBL/GenBank/DDBJ whole genome shotgun (WGS) entry which is preliminary data.</text>
</comment>
<dbReference type="AlphaFoldDB" id="A0AAD4F3S6"/>
<sequence length="271" mass="30727">MGTRHLICVFWKGRWYIAQYGQFDGYPEGQGVKILKFLSVACNIDNLKSGLENFVYEPTNEEIEAIWAECEAWDEARRAQTNAWERNMFGINQLYPSLARETSAGLLGIIARTSRTEDEGDAEGDVEGGAQGPETKTPKKIPVCLQLEFANDSLFCEWAYVVDLDKEVFEVYGGSEKKHDRHRFKDVGDEQSPVPAFLCSFNFAEIFLMKNNSEFLDKVEEASNERAEEDEEDVDKSDIQRHATTTGVPLWRIEQDRLDDEDSEGSAQGSP</sequence>
<evidence type="ECO:0000313" key="2">
    <source>
        <dbReference type="EMBL" id="KAG7292254.1"/>
    </source>
</evidence>